<protein>
    <recommendedName>
        <fullName evidence="1">AB hydrolase-1 domain-containing protein</fullName>
    </recommendedName>
</protein>
<name>A0A645B0D8_9ZZZZ</name>
<sequence length="313" mass="35197">MLALWIVLYVLAALCVASIVISWKISGMLLYPKIWDYSTVVDEEEKRGSFTRAWFESECHLEEFTLRSNYGYDLHCALWPRGEGVSFADDRRRVAVIVHGYTYCLLGSVKYARIFHDLGFDCVLYDHRNHGLSGKAPTTMGYYESRDLSLVCSWALDRFGSDALIGTHGESMGAATVMMHAPQYPKLAFVIEDCGYSSLAAQVRHNIRQTYHLPSVPFLALSNLFFKLRGGVFFRQVSPVDAVKQCPGLPMLFIHGEDDDFVPYEMVHINFAAKPEPKEIRTFPGAAHAKSLSSDPEGYRACVTSFLEHSGVI</sequence>
<dbReference type="InterPro" id="IPR029058">
    <property type="entry name" value="AB_hydrolase_fold"/>
</dbReference>
<dbReference type="InterPro" id="IPR052920">
    <property type="entry name" value="DNA-binding_regulatory"/>
</dbReference>
<dbReference type="InterPro" id="IPR000073">
    <property type="entry name" value="AB_hydrolase_1"/>
</dbReference>
<evidence type="ECO:0000259" key="1">
    <source>
        <dbReference type="Pfam" id="PF00561"/>
    </source>
</evidence>
<feature type="domain" description="AB hydrolase-1" evidence="1">
    <location>
        <begin position="96"/>
        <end position="186"/>
    </location>
</feature>
<dbReference type="Pfam" id="PF00561">
    <property type="entry name" value="Abhydrolase_1"/>
    <property type="match status" value="1"/>
</dbReference>
<dbReference type="SUPFAM" id="SSF53474">
    <property type="entry name" value="alpha/beta-Hydrolases"/>
    <property type="match status" value="1"/>
</dbReference>
<dbReference type="PANTHER" id="PTHR43358">
    <property type="entry name" value="ALPHA/BETA-HYDROLASE"/>
    <property type="match status" value="1"/>
</dbReference>
<gene>
    <name evidence="2" type="ORF">SDC9_102017</name>
</gene>
<organism evidence="2">
    <name type="scientific">bioreactor metagenome</name>
    <dbReference type="NCBI Taxonomy" id="1076179"/>
    <lineage>
        <taxon>unclassified sequences</taxon>
        <taxon>metagenomes</taxon>
        <taxon>ecological metagenomes</taxon>
    </lineage>
</organism>
<evidence type="ECO:0000313" key="2">
    <source>
        <dbReference type="EMBL" id="MPM55224.1"/>
    </source>
</evidence>
<reference evidence="2" key="1">
    <citation type="submission" date="2019-08" db="EMBL/GenBank/DDBJ databases">
        <authorList>
            <person name="Kucharzyk K."/>
            <person name="Murdoch R.W."/>
            <person name="Higgins S."/>
            <person name="Loffler F."/>
        </authorList>
    </citation>
    <scope>NUCLEOTIDE SEQUENCE</scope>
</reference>
<dbReference type="PANTHER" id="PTHR43358:SF5">
    <property type="entry name" value="EXPORTED PROTEIN"/>
    <property type="match status" value="1"/>
</dbReference>
<dbReference type="EMBL" id="VSSQ01015174">
    <property type="protein sequence ID" value="MPM55224.1"/>
    <property type="molecule type" value="Genomic_DNA"/>
</dbReference>
<comment type="caution">
    <text evidence="2">The sequence shown here is derived from an EMBL/GenBank/DDBJ whole genome shotgun (WGS) entry which is preliminary data.</text>
</comment>
<dbReference type="AlphaFoldDB" id="A0A645B0D8"/>
<dbReference type="Gene3D" id="3.40.50.1820">
    <property type="entry name" value="alpha/beta hydrolase"/>
    <property type="match status" value="1"/>
</dbReference>
<accession>A0A645B0D8</accession>
<proteinExistence type="predicted"/>